<evidence type="ECO:0000259" key="8">
    <source>
        <dbReference type="Pfam" id="PF13462"/>
    </source>
</evidence>
<proteinExistence type="inferred from homology"/>
<evidence type="ECO:0000256" key="5">
    <source>
        <dbReference type="ARBA" id="ARBA00023284"/>
    </source>
</evidence>
<feature type="transmembrane region" description="Helical" evidence="7">
    <location>
        <begin position="32"/>
        <end position="51"/>
    </location>
</feature>
<keyword evidence="4" id="KW-1015">Disulfide bond</keyword>
<keyword evidence="2" id="KW-0732">Signal</keyword>
<dbReference type="EMBL" id="JBHRZH010000036">
    <property type="protein sequence ID" value="MFC3765016.1"/>
    <property type="molecule type" value="Genomic_DNA"/>
</dbReference>
<accession>A0ABV7YIN4</accession>
<dbReference type="Gene3D" id="3.40.30.10">
    <property type="entry name" value="Glutaredoxin"/>
    <property type="match status" value="1"/>
</dbReference>
<comment type="similarity">
    <text evidence="1">Belongs to the thioredoxin family. DsbA subfamily.</text>
</comment>
<dbReference type="PANTHER" id="PTHR13887:SF14">
    <property type="entry name" value="DISULFIDE BOND FORMATION PROTEIN D"/>
    <property type="match status" value="1"/>
</dbReference>
<organism evidence="9 10">
    <name type="scientific">Tenggerimyces flavus</name>
    <dbReference type="NCBI Taxonomy" id="1708749"/>
    <lineage>
        <taxon>Bacteria</taxon>
        <taxon>Bacillati</taxon>
        <taxon>Actinomycetota</taxon>
        <taxon>Actinomycetes</taxon>
        <taxon>Propionibacteriales</taxon>
        <taxon>Nocardioidaceae</taxon>
        <taxon>Tenggerimyces</taxon>
    </lineage>
</organism>
<evidence type="ECO:0000256" key="2">
    <source>
        <dbReference type="ARBA" id="ARBA00022729"/>
    </source>
</evidence>
<dbReference type="CDD" id="cd02972">
    <property type="entry name" value="DsbA_family"/>
    <property type="match status" value="1"/>
</dbReference>
<dbReference type="InterPro" id="IPR036249">
    <property type="entry name" value="Thioredoxin-like_sf"/>
</dbReference>
<dbReference type="RefSeq" id="WP_205119263.1">
    <property type="nucleotide sequence ID" value="NZ_JAFBCM010000001.1"/>
</dbReference>
<evidence type="ECO:0000256" key="3">
    <source>
        <dbReference type="ARBA" id="ARBA00023002"/>
    </source>
</evidence>
<keyword evidence="3" id="KW-0560">Oxidoreductase</keyword>
<gene>
    <name evidence="9" type="ORF">ACFOUW_29555</name>
</gene>
<evidence type="ECO:0000256" key="6">
    <source>
        <dbReference type="SAM" id="MobiDB-lite"/>
    </source>
</evidence>
<keyword evidence="7" id="KW-0472">Membrane</keyword>
<evidence type="ECO:0000256" key="7">
    <source>
        <dbReference type="SAM" id="Phobius"/>
    </source>
</evidence>
<dbReference type="PANTHER" id="PTHR13887">
    <property type="entry name" value="GLUTATHIONE S-TRANSFERASE KAPPA"/>
    <property type="match status" value="1"/>
</dbReference>
<evidence type="ECO:0000256" key="1">
    <source>
        <dbReference type="ARBA" id="ARBA00005791"/>
    </source>
</evidence>
<evidence type="ECO:0000313" key="10">
    <source>
        <dbReference type="Proteomes" id="UP001595699"/>
    </source>
</evidence>
<keyword evidence="5" id="KW-0676">Redox-active center</keyword>
<evidence type="ECO:0000256" key="4">
    <source>
        <dbReference type="ARBA" id="ARBA00023157"/>
    </source>
</evidence>
<protein>
    <submittedName>
        <fullName evidence="9">DsbA family protein</fullName>
    </submittedName>
</protein>
<keyword evidence="7" id="KW-1133">Transmembrane helix</keyword>
<name>A0ABV7YIN4_9ACTN</name>
<feature type="region of interest" description="Disordered" evidence="6">
    <location>
        <begin position="1"/>
        <end position="20"/>
    </location>
</feature>
<dbReference type="Pfam" id="PF13462">
    <property type="entry name" value="Thioredoxin_4"/>
    <property type="match status" value="1"/>
</dbReference>
<keyword evidence="10" id="KW-1185">Reference proteome</keyword>
<reference evidence="10" key="1">
    <citation type="journal article" date="2019" name="Int. J. Syst. Evol. Microbiol.">
        <title>The Global Catalogue of Microorganisms (GCM) 10K type strain sequencing project: providing services to taxonomists for standard genome sequencing and annotation.</title>
        <authorList>
            <consortium name="The Broad Institute Genomics Platform"/>
            <consortium name="The Broad Institute Genome Sequencing Center for Infectious Disease"/>
            <person name="Wu L."/>
            <person name="Ma J."/>
        </authorList>
    </citation>
    <scope>NUCLEOTIDE SEQUENCE [LARGE SCALE GENOMIC DNA]</scope>
    <source>
        <strain evidence="10">CGMCC 4.7241</strain>
    </source>
</reference>
<dbReference type="SUPFAM" id="SSF52833">
    <property type="entry name" value="Thioredoxin-like"/>
    <property type="match status" value="1"/>
</dbReference>
<sequence length="241" mass="25227">MSKKAGAARAQLQAQRAKQAETDRRKERLMRVGIAIGVVVVLVAIGGLVQWQRSKVDTSASFPSGATDGLGSGVAVGVASAPVLVEAFEDFACPHCAEFETNAESALNAYVSSGKVRLVYFPLTLPGFGRPTELAANAFACAADSGKAQAYHDALYANFKQDWTNAQLVSLGSSLGLDSGRFSTCVNKETFADYVKSVDETGTSRGVNGTPTIFVNGKQIPAEDTTLDGLRTAVDAALAKS</sequence>
<comment type="caution">
    <text evidence="9">The sequence shown here is derived from an EMBL/GenBank/DDBJ whole genome shotgun (WGS) entry which is preliminary data.</text>
</comment>
<dbReference type="Proteomes" id="UP001595699">
    <property type="component" value="Unassembled WGS sequence"/>
</dbReference>
<feature type="compositionally biased region" description="Low complexity" evidence="6">
    <location>
        <begin position="1"/>
        <end position="17"/>
    </location>
</feature>
<evidence type="ECO:0000313" key="9">
    <source>
        <dbReference type="EMBL" id="MFC3765016.1"/>
    </source>
</evidence>
<dbReference type="InterPro" id="IPR012336">
    <property type="entry name" value="Thioredoxin-like_fold"/>
</dbReference>
<feature type="domain" description="Thioredoxin-like fold" evidence="8">
    <location>
        <begin position="73"/>
        <end position="236"/>
    </location>
</feature>
<keyword evidence="7" id="KW-0812">Transmembrane</keyword>